<reference evidence="2" key="1">
    <citation type="submission" date="2022-10" db="EMBL/GenBank/DDBJ databases">
        <title>The complete genomes of actinobacterial strains from the NBC collection.</title>
        <authorList>
            <person name="Joergensen T.S."/>
            <person name="Alvarez Arevalo M."/>
            <person name="Sterndorff E.B."/>
            <person name="Faurdal D."/>
            <person name="Vuksanovic O."/>
            <person name="Mourched A.-S."/>
            <person name="Charusanti P."/>
            <person name="Shaw S."/>
            <person name="Blin K."/>
            <person name="Weber T."/>
        </authorList>
    </citation>
    <scope>NUCLEOTIDE SEQUENCE</scope>
    <source>
        <strain evidence="2">NBC_01432</strain>
    </source>
</reference>
<sequence>MTTAPTPPRVPGTGDPKPFLPVRTAIVLQTAAFAGTIAGALTYLSTGNTAGAVLGGLACLGASVPALNGLIGD</sequence>
<keyword evidence="1" id="KW-0812">Transmembrane</keyword>
<keyword evidence="1" id="KW-0472">Membrane</keyword>
<protein>
    <recommendedName>
        <fullName evidence="4">MFS transporter</fullName>
    </recommendedName>
</protein>
<evidence type="ECO:0000313" key="3">
    <source>
        <dbReference type="Proteomes" id="UP001432209"/>
    </source>
</evidence>
<name>A0ABZ1ZZ11_STRNV</name>
<proteinExistence type="predicted"/>
<dbReference type="EMBL" id="CP109495">
    <property type="protein sequence ID" value="WUX51703.1"/>
    <property type="molecule type" value="Genomic_DNA"/>
</dbReference>
<feature type="transmembrane region" description="Helical" evidence="1">
    <location>
        <begin position="51"/>
        <end position="71"/>
    </location>
</feature>
<accession>A0ABZ1ZZ11</accession>
<evidence type="ECO:0008006" key="4">
    <source>
        <dbReference type="Google" id="ProtNLM"/>
    </source>
</evidence>
<dbReference type="RefSeq" id="WP_329075375.1">
    <property type="nucleotide sequence ID" value="NZ_CP108849.2"/>
</dbReference>
<evidence type="ECO:0000256" key="1">
    <source>
        <dbReference type="SAM" id="Phobius"/>
    </source>
</evidence>
<keyword evidence="3" id="KW-1185">Reference proteome</keyword>
<keyword evidence="1" id="KW-1133">Transmembrane helix</keyword>
<evidence type="ECO:0000313" key="2">
    <source>
        <dbReference type="EMBL" id="WUX51703.1"/>
    </source>
</evidence>
<gene>
    <name evidence="2" type="ORF">OG442_09215</name>
</gene>
<dbReference type="Proteomes" id="UP001432209">
    <property type="component" value="Chromosome"/>
</dbReference>
<organism evidence="2 3">
    <name type="scientific">Streptomyces niveus</name>
    <name type="common">Streptomyces spheroides</name>
    <dbReference type="NCBI Taxonomy" id="193462"/>
    <lineage>
        <taxon>Bacteria</taxon>
        <taxon>Bacillati</taxon>
        <taxon>Actinomycetota</taxon>
        <taxon>Actinomycetes</taxon>
        <taxon>Kitasatosporales</taxon>
        <taxon>Streptomycetaceae</taxon>
        <taxon>Streptomyces</taxon>
    </lineage>
</organism>
<feature type="transmembrane region" description="Helical" evidence="1">
    <location>
        <begin position="20"/>
        <end position="44"/>
    </location>
</feature>